<dbReference type="OrthoDB" id="414243at2759"/>
<reference evidence="5 6" key="2">
    <citation type="submission" date="2018-11" db="EMBL/GenBank/DDBJ databases">
        <authorList>
            <consortium name="Pathogen Informatics"/>
        </authorList>
    </citation>
    <scope>NUCLEOTIDE SEQUENCE [LARGE SCALE GENOMIC DNA]</scope>
    <source>
        <strain evidence="5 6">Egypt</strain>
    </source>
</reference>
<dbReference type="AlphaFoldDB" id="A0A183A9S6"/>
<dbReference type="PANTHER" id="PTHR11571:SF224">
    <property type="entry name" value="HEMATOPOIETIC PROSTAGLANDIN D SYNTHASE"/>
    <property type="match status" value="1"/>
</dbReference>
<evidence type="ECO:0000259" key="4">
    <source>
        <dbReference type="PROSITE" id="PS50404"/>
    </source>
</evidence>
<comment type="catalytic activity">
    <reaction evidence="3">
        <text>RX + glutathione = an S-substituted glutathione + a halide anion + H(+)</text>
        <dbReference type="Rhea" id="RHEA:16437"/>
        <dbReference type="ChEBI" id="CHEBI:15378"/>
        <dbReference type="ChEBI" id="CHEBI:16042"/>
        <dbReference type="ChEBI" id="CHEBI:17792"/>
        <dbReference type="ChEBI" id="CHEBI:57925"/>
        <dbReference type="ChEBI" id="CHEBI:90779"/>
        <dbReference type="EC" id="2.5.1.18"/>
    </reaction>
</comment>
<dbReference type="PANTHER" id="PTHR11571">
    <property type="entry name" value="GLUTATHIONE S-TRANSFERASE"/>
    <property type="match status" value="1"/>
</dbReference>
<dbReference type="CDD" id="cd03039">
    <property type="entry name" value="GST_N_Sigma_like"/>
    <property type="match status" value="1"/>
</dbReference>
<evidence type="ECO:0000313" key="5">
    <source>
        <dbReference type="EMBL" id="VDP70308.1"/>
    </source>
</evidence>
<dbReference type="InterPro" id="IPR050213">
    <property type="entry name" value="GST_superfamily"/>
</dbReference>
<gene>
    <name evidence="5" type="ORF">ECPE_LOCUS3711</name>
</gene>
<evidence type="ECO:0000313" key="6">
    <source>
        <dbReference type="Proteomes" id="UP000272942"/>
    </source>
</evidence>
<dbReference type="Gene3D" id="3.40.30.10">
    <property type="entry name" value="Glutaredoxin"/>
    <property type="match status" value="1"/>
</dbReference>
<dbReference type="EC" id="2.5.1.18" evidence="1"/>
<proteinExistence type="predicted"/>
<dbReference type="GO" id="GO:0006749">
    <property type="term" value="P:glutathione metabolic process"/>
    <property type="evidence" value="ECO:0007669"/>
    <property type="project" value="TreeGrafter"/>
</dbReference>
<keyword evidence="6" id="KW-1185">Reference proteome</keyword>
<dbReference type="SUPFAM" id="SSF52833">
    <property type="entry name" value="Thioredoxin-like"/>
    <property type="match status" value="1"/>
</dbReference>
<feature type="domain" description="GST N-terminal" evidence="4">
    <location>
        <begin position="10"/>
        <end position="93"/>
    </location>
</feature>
<dbReference type="WBParaSite" id="ECPE_0000371401-mRNA-1">
    <property type="protein sequence ID" value="ECPE_0000371401-mRNA-1"/>
    <property type="gene ID" value="ECPE_0000371401"/>
</dbReference>
<keyword evidence="2" id="KW-0808">Transferase</keyword>
<evidence type="ECO:0000256" key="2">
    <source>
        <dbReference type="ARBA" id="ARBA00022679"/>
    </source>
</evidence>
<dbReference type="Proteomes" id="UP000272942">
    <property type="component" value="Unassembled WGS sequence"/>
</dbReference>
<dbReference type="InterPro" id="IPR036249">
    <property type="entry name" value="Thioredoxin-like_sf"/>
</dbReference>
<dbReference type="InterPro" id="IPR004045">
    <property type="entry name" value="Glutathione_S-Trfase_N"/>
</dbReference>
<evidence type="ECO:0000313" key="7">
    <source>
        <dbReference type="WBParaSite" id="ECPE_0000371401-mRNA-1"/>
    </source>
</evidence>
<reference evidence="7" key="1">
    <citation type="submission" date="2016-06" db="UniProtKB">
        <authorList>
            <consortium name="WormBaseParasite"/>
        </authorList>
    </citation>
    <scope>IDENTIFICATION</scope>
</reference>
<sequence>MRTSCCKNYKMFNLVYFNLRGRGELIRLTLHACDIPFIDERVEFPDWPKLKTTIPGGKLPSLQVTNANDGKVTHYDESMAIARWIAHKYHILGETDEEFYKIERMIGKVSYSYENLLVLSTEYQKPRILIIPKTGYNLIKKVCFFLKLPVNLSQENLTYYDIVMFFSHAKENPLVSESFLWMIGAINEFFKVFMGPPDKKEDIQQEIMKDTVPTLLSVS</sequence>
<organism evidence="7">
    <name type="scientific">Echinostoma caproni</name>
    <dbReference type="NCBI Taxonomy" id="27848"/>
    <lineage>
        <taxon>Eukaryota</taxon>
        <taxon>Metazoa</taxon>
        <taxon>Spiralia</taxon>
        <taxon>Lophotrochozoa</taxon>
        <taxon>Platyhelminthes</taxon>
        <taxon>Trematoda</taxon>
        <taxon>Digenea</taxon>
        <taxon>Plagiorchiida</taxon>
        <taxon>Echinostomata</taxon>
        <taxon>Echinostomatoidea</taxon>
        <taxon>Echinostomatidae</taxon>
        <taxon>Echinostoma</taxon>
    </lineage>
</organism>
<dbReference type="GO" id="GO:0004364">
    <property type="term" value="F:glutathione transferase activity"/>
    <property type="evidence" value="ECO:0007669"/>
    <property type="project" value="UniProtKB-EC"/>
</dbReference>
<evidence type="ECO:0000256" key="1">
    <source>
        <dbReference type="ARBA" id="ARBA00012452"/>
    </source>
</evidence>
<dbReference type="EMBL" id="UZAN01040619">
    <property type="protein sequence ID" value="VDP70308.1"/>
    <property type="molecule type" value="Genomic_DNA"/>
</dbReference>
<protein>
    <recommendedName>
        <fullName evidence="1">glutathione transferase</fullName>
        <ecNumber evidence="1">2.5.1.18</ecNumber>
    </recommendedName>
</protein>
<dbReference type="PROSITE" id="PS50404">
    <property type="entry name" value="GST_NTER"/>
    <property type="match status" value="1"/>
</dbReference>
<accession>A0A183A9S6</accession>
<name>A0A183A9S6_9TREM</name>
<evidence type="ECO:0000256" key="3">
    <source>
        <dbReference type="ARBA" id="ARBA00047960"/>
    </source>
</evidence>
<dbReference type="Gene3D" id="1.20.1050.10">
    <property type="match status" value="1"/>
</dbReference>